<dbReference type="InterPro" id="IPR036397">
    <property type="entry name" value="RNaseH_sf"/>
</dbReference>
<dbReference type="InterPro" id="IPR012337">
    <property type="entry name" value="RNaseH-like_sf"/>
</dbReference>
<dbReference type="PANTHER" id="PTHR46889">
    <property type="entry name" value="TRANSPOSASE INSF FOR INSERTION SEQUENCE IS3B-RELATED"/>
    <property type="match status" value="1"/>
</dbReference>
<dbReference type="InterPro" id="IPR025948">
    <property type="entry name" value="HTH-like_dom"/>
</dbReference>
<accession>A0A6M0IG45</accession>
<evidence type="ECO:0000313" key="3">
    <source>
        <dbReference type="Proteomes" id="UP000477386"/>
    </source>
</evidence>
<dbReference type="NCBIfam" id="NF033516">
    <property type="entry name" value="transpos_IS3"/>
    <property type="match status" value="1"/>
</dbReference>
<dbReference type="InterPro" id="IPR048020">
    <property type="entry name" value="Transpos_IS3"/>
</dbReference>
<feature type="domain" description="Integrase catalytic" evidence="1">
    <location>
        <begin position="99"/>
        <end position="217"/>
    </location>
</feature>
<dbReference type="Gene3D" id="3.30.420.10">
    <property type="entry name" value="Ribonuclease H-like superfamily/Ribonuclease H"/>
    <property type="match status" value="1"/>
</dbReference>
<sequence length="250" mass="28498">MARATPRYRRGDRYQLTQYQTNKQQLVEQVFVQHKRRYGSRRITAELKEQGCVVGRHQVRRIMKQIGLQAIEPRSFVPRTTNSTHGKGYWSNLLLDQPLPKAPNLVCPGHRAVSDITYLPLVNGEWAYLAVWMDLYSRKVVGWQVGEPMKDELVVVPLRRALQMRQPAPGLVTHSDRGGQYVSAALKELIRLWHSRPSMSRATVADDPYDNAFAESLWIGLPKQPPKGGVSGRGSFSECGRCTNRNLRLH</sequence>
<dbReference type="PANTHER" id="PTHR46889:SF7">
    <property type="entry name" value="TRANSPOSASE FOR INSERTION SEQUENCE ELEMENT IS904"/>
    <property type="match status" value="1"/>
</dbReference>
<evidence type="ECO:0000313" key="2">
    <source>
        <dbReference type="EMBL" id="NEU67144.1"/>
    </source>
</evidence>
<reference evidence="2 3" key="1">
    <citation type="submission" date="2020-02" db="EMBL/GenBank/DDBJ databases">
        <title>Draft genome sequence of two Spirosoma agri KCTC 52727 and Spirosoma terrae KCTC 52035.</title>
        <authorList>
            <person name="Rojas J."/>
            <person name="Ambika Manirajan B."/>
            <person name="Ratering S."/>
            <person name="Suarez C."/>
            <person name="Schnell S."/>
        </authorList>
    </citation>
    <scope>NUCLEOTIDE SEQUENCE [LARGE SCALE GENOMIC DNA]</scope>
    <source>
        <strain evidence="2 3">KCTC 52727</strain>
    </source>
</reference>
<dbReference type="EMBL" id="JAAGNZ010000001">
    <property type="protein sequence ID" value="NEU67144.1"/>
    <property type="molecule type" value="Genomic_DNA"/>
</dbReference>
<dbReference type="Pfam" id="PF13276">
    <property type="entry name" value="HTH_21"/>
    <property type="match status" value="1"/>
</dbReference>
<comment type="caution">
    <text evidence="2">The sequence shown here is derived from an EMBL/GenBank/DDBJ whole genome shotgun (WGS) entry which is preliminary data.</text>
</comment>
<organism evidence="2 3">
    <name type="scientific">Spirosoma agri</name>
    <dbReference type="NCBI Taxonomy" id="1987381"/>
    <lineage>
        <taxon>Bacteria</taxon>
        <taxon>Pseudomonadati</taxon>
        <taxon>Bacteroidota</taxon>
        <taxon>Cytophagia</taxon>
        <taxon>Cytophagales</taxon>
        <taxon>Cytophagaceae</taxon>
        <taxon>Spirosoma</taxon>
    </lineage>
</organism>
<name>A0A6M0IG45_9BACT</name>
<dbReference type="RefSeq" id="WP_164036758.1">
    <property type="nucleotide sequence ID" value="NZ_JAAGNZ010000001.1"/>
</dbReference>
<keyword evidence="3" id="KW-1185">Reference proteome</keyword>
<dbReference type="GO" id="GO:0003676">
    <property type="term" value="F:nucleic acid binding"/>
    <property type="evidence" value="ECO:0007669"/>
    <property type="project" value="InterPro"/>
</dbReference>
<dbReference type="AlphaFoldDB" id="A0A6M0IG45"/>
<evidence type="ECO:0000259" key="1">
    <source>
        <dbReference type="PROSITE" id="PS50994"/>
    </source>
</evidence>
<dbReference type="SUPFAM" id="SSF53098">
    <property type="entry name" value="Ribonuclease H-like"/>
    <property type="match status" value="1"/>
</dbReference>
<dbReference type="Proteomes" id="UP000477386">
    <property type="component" value="Unassembled WGS sequence"/>
</dbReference>
<dbReference type="InterPro" id="IPR050900">
    <property type="entry name" value="Transposase_IS3/IS150/IS904"/>
</dbReference>
<protein>
    <submittedName>
        <fullName evidence="2">IS3 family transposase</fullName>
    </submittedName>
</protein>
<dbReference type="GO" id="GO:0015074">
    <property type="term" value="P:DNA integration"/>
    <property type="evidence" value="ECO:0007669"/>
    <property type="project" value="InterPro"/>
</dbReference>
<proteinExistence type="predicted"/>
<dbReference type="InterPro" id="IPR001584">
    <property type="entry name" value="Integrase_cat-core"/>
</dbReference>
<gene>
    <name evidence="2" type="ORF">GK091_09660</name>
</gene>
<dbReference type="Pfam" id="PF00665">
    <property type="entry name" value="rve"/>
    <property type="match status" value="1"/>
</dbReference>
<dbReference type="PROSITE" id="PS50994">
    <property type="entry name" value="INTEGRASE"/>
    <property type="match status" value="1"/>
</dbReference>